<dbReference type="InterPro" id="IPR050275">
    <property type="entry name" value="PGM_Phosphatase"/>
</dbReference>
<keyword evidence="2" id="KW-1185">Reference proteome</keyword>
<dbReference type="Pfam" id="PF00300">
    <property type="entry name" value="His_Phos_1"/>
    <property type="match status" value="1"/>
</dbReference>
<dbReference type="GO" id="GO:0005737">
    <property type="term" value="C:cytoplasm"/>
    <property type="evidence" value="ECO:0007669"/>
    <property type="project" value="TreeGrafter"/>
</dbReference>
<comment type="caution">
    <text evidence="1">The sequence shown here is derived from an EMBL/GenBank/DDBJ whole genome shotgun (WGS) entry which is preliminary data.</text>
</comment>
<dbReference type="SUPFAM" id="SSF53254">
    <property type="entry name" value="Phosphoglycerate mutase-like"/>
    <property type="match status" value="1"/>
</dbReference>
<reference evidence="1 2" key="1">
    <citation type="submission" date="2019-07" db="EMBL/GenBank/DDBJ databases">
        <title>Genomics analysis of Aphanomyces spp. identifies a new class of oomycete effector associated with host adaptation.</title>
        <authorList>
            <person name="Gaulin E."/>
        </authorList>
    </citation>
    <scope>NUCLEOTIDE SEQUENCE [LARGE SCALE GENOMIC DNA]</scope>
    <source>
        <strain evidence="1 2">ATCC 201684</strain>
    </source>
</reference>
<evidence type="ECO:0000313" key="2">
    <source>
        <dbReference type="Proteomes" id="UP000481153"/>
    </source>
</evidence>
<dbReference type="InterPro" id="IPR029033">
    <property type="entry name" value="His_PPase_superfam"/>
</dbReference>
<accession>A0A6G0XN32</accession>
<dbReference type="EMBL" id="VJMJ01000036">
    <property type="protein sequence ID" value="KAF0741647.1"/>
    <property type="molecule type" value="Genomic_DNA"/>
</dbReference>
<dbReference type="Proteomes" id="UP000481153">
    <property type="component" value="Unassembled WGS sequence"/>
</dbReference>
<dbReference type="InterPro" id="IPR013078">
    <property type="entry name" value="His_Pase_superF_clade-1"/>
</dbReference>
<dbReference type="VEuPathDB" id="FungiDB:AeMF1_017637"/>
<protein>
    <submittedName>
        <fullName evidence="1">Uncharacterized protein</fullName>
    </submittedName>
</protein>
<sequence length="300" mass="33872">MIDRAKNQTSTTTGHAFKSVPGIFSYQSTSKMTSLFEHYTRVAASWPTFRSLEVFNDPNVKTLYFIRHAEGDHNAAEREYGTEVWDESISKLDKYLDAALNRDGMADAQKRSICMKTELDAGMPIDRILVSPLTRTIQTADIYFNLSSTELFPVDAIESARETLGVHTCDKRRPTSLLARDFMFVNWSRISSEQDVLWRADHRETSAEIEARCRVFLEEVFATVSETFVAVVSHGGFIRACMNVLEIPSYKPRNCEVVPVVVQRSPLRDDEDALDLGAFLVALLVVFVSYRFASRKGSAS</sequence>
<organism evidence="1 2">
    <name type="scientific">Aphanomyces euteiches</name>
    <dbReference type="NCBI Taxonomy" id="100861"/>
    <lineage>
        <taxon>Eukaryota</taxon>
        <taxon>Sar</taxon>
        <taxon>Stramenopiles</taxon>
        <taxon>Oomycota</taxon>
        <taxon>Saprolegniomycetes</taxon>
        <taxon>Saprolegniales</taxon>
        <taxon>Verrucalvaceae</taxon>
        <taxon>Aphanomyces</taxon>
    </lineage>
</organism>
<dbReference type="AlphaFoldDB" id="A0A6G0XN32"/>
<name>A0A6G0XN32_9STRA</name>
<dbReference type="SMART" id="SM00855">
    <property type="entry name" value="PGAM"/>
    <property type="match status" value="1"/>
</dbReference>
<gene>
    <name evidence="1" type="ORF">Ae201684_003322</name>
</gene>
<dbReference type="Gene3D" id="3.40.50.1240">
    <property type="entry name" value="Phosphoglycerate mutase-like"/>
    <property type="match status" value="1"/>
</dbReference>
<dbReference type="PANTHER" id="PTHR48100:SF1">
    <property type="entry name" value="HISTIDINE PHOSPHATASE FAMILY PROTEIN-RELATED"/>
    <property type="match status" value="1"/>
</dbReference>
<dbReference type="GO" id="GO:0016791">
    <property type="term" value="F:phosphatase activity"/>
    <property type="evidence" value="ECO:0007669"/>
    <property type="project" value="TreeGrafter"/>
</dbReference>
<dbReference type="CDD" id="cd07067">
    <property type="entry name" value="HP_PGM_like"/>
    <property type="match status" value="1"/>
</dbReference>
<evidence type="ECO:0000313" key="1">
    <source>
        <dbReference type="EMBL" id="KAF0741647.1"/>
    </source>
</evidence>
<dbReference type="PANTHER" id="PTHR48100">
    <property type="entry name" value="BROAD-SPECIFICITY PHOSPHATASE YOR283W-RELATED"/>
    <property type="match status" value="1"/>
</dbReference>
<proteinExistence type="predicted"/>